<dbReference type="InterPro" id="IPR010239">
    <property type="entry name" value="CHP02001"/>
</dbReference>
<feature type="signal peptide" evidence="1">
    <location>
        <begin position="1"/>
        <end position="26"/>
    </location>
</feature>
<keyword evidence="1" id="KW-0732">Signal</keyword>
<evidence type="ECO:0000256" key="1">
    <source>
        <dbReference type="SAM" id="SignalP"/>
    </source>
</evidence>
<dbReference type="RefSeq" id="WP_207416112.1">
    <property type="nucleotide sequence ID" value="NZ_CP061177.1"/>
</dbReference>
<evidence type="ECO:0000313" key="3">
    <source>
        <dbReference type="Proteomes" id="UP001518989"/>
    </source>
</evidence>
<gene>
    <name evidence="2" type="ORF">IAI61_06460</name>
</gene>
<name>A0ABS3KMH5_9PROT</name>
<comment type="caution">
    <text evidence="2">The sequence shown here is derived from an EMBL/GenBank/DDBJ whole genome shotgun (WGS) entry which is preliminary data.</text>
</comment>
<dbReference type="NCBIfam" id="TIGR02001">
    <property type="entry name" value="gcw_chp"/>
    <property type="match status" value="1"/>
</dbReference>
<dbReference type="Proteomes" id="UP001518989">
    <property type="component" value="Unassembled WGS sequence"/>
</dbReference>
<dbReference type="Pfam" id="PF09694">
    <property type="entry name" value="Gcw_chp"/>
    <property type="match status" value="1"/>
</dbReference>
<reference evidence="2 3" key="1">
    <citation type="submission" date="2020-09" db="EMBL/GenBank/DDBJ databases">
        <title>Roseomonas.</title>
        <authorList>
            <person name="Zhu W."/>
        </authorList>
    </citation>
    <scope>NUCLEOTIDE SEQUENCE [LARGE SCALE GENOMIC DNA]</scope>
    <source>
        <strain evidence="2 3">573</strain>
    </source>
</reference>
<dbReference type="EMBL" id="JACTNG010000003">
    <property type="protein sequence ID" value="MBO1078667.1"/>
    <property type="molecule type" value="Genomic_DNA"/>
</dbReference>
<accession>A0ABS3KMH5</accession>
<proteinExistence type="predicted"/>
<sequence>MTRIPLPALAALAMLGLAALATPAAAQMPLGDSGLTLTVTPSLSTDYLFRGISQNRNRPTVQGTIDLQHDSGVYIGAFASNVSFPGSNARQELDLAAGYRFALGAATFDLGGIYYTYPGYDAAPGAFDYNYVEALAKASYTAGPVKFVGTAAYSPNFYFESGNAVYLEGGADVTLPGDFSLYGRLGYQWIERNPRYGAPDYANWSVAVSREVVAGITLTVGYYDTSLSKAECFAGTKLCDARAMVTLSRVF</sequence>
<evidence type="ECO:0000313" key="2">
    <source>
        <dbReference type="EMBL" id="MBO1078667.1"/>
    </source>
</evidence>
<feature type="chain" id="PRO_5045795288" evidence="1">
    <location>
        <begin position="27"/>
        <end position="251"/>
    </location>
</feature>
<organism evidence="2 3">
    <name type="scientific">Roseomonas haemaphysalidis</name>
    <dbReference type="NCBI Taxonomy" id="2768162"/>
    <lineage>
        <taxon>Bacteria</taxon>
        <taxon>Pseudomonadati</taxon>
        <taxon>Pseudomonadota</taxon>
        <taxon>Alphaproteobacteria</taxon>
        <taxon>Acetobacterales</taxon>
        <taxon>Roseomonadaceae</taxon>
        <taxon>Roseomonas</taxon>
    </lineage>
</organism>
<protein>
    <submittedName>
        <fullName evidence="2">Uncharacterized protein</fullName>
    </submittedName>
</protein>
<keyword evidence="3" id="KW-1185">Reference proteome</keyword>